<dbReference type="PANTHER" id="PTHR30514">
    <property type="entry name" value="GLUCOKINASE"/>
    <property type="match status" value="1"/>
</dbReference>
<dbReference type="Proteomes" id="UP001158045">
    <property type="component" value="Unassembled WGS sequence"/>
</dbReference>
<dbReference type="PROSITE" id="PS51464">
    <property type="entry name" value="SIS"/>
    <property type="match status" value="1"/>
</dbReference>
<evidence type="ECO:0000256" key="2">
    <source>
        <dbReference type="ARBA" id="ARBA00023125"/>
    </source>
</evidence>
<dbReference type="Gene3D" id="3.40.50.10490">
    <property type="entry name" value="Glucose-6-phosphate isomerase like protein, domain 1"/>
    <property type="match status" value="1"/>
</dbReference>
<dbReference type="EMBL" id="JARYZI010000007">
    <property type="protein sequence ID" value="MDH8678708.1"/>
    <property type="molecule type" value="Genomic_DNA"/>
</dbReference>
<accession>A0ABT6NE54</accession>
<protein>
    <submittedName>
        <fullName evidence="6">MurR/RpiR family transcriptional regulator</fullName>
    </submittedName>
</protein>
<dbReference type="InterPro" id="IPR046348">
    <property type="entry name" value="SIS_dom_sf"/>
</dbReference>
<keyword evidence="3" id="KW-0804">Transcription</keyword>
<dbReference type="Pfam" id="PF01380">
    <property type="entry name" value="SIS"/>
    <property type="match status" value="1"/>
</dbReference>
<feature type="domain" description="HTH rpiR-type" evidence="4">
    <location>
        <begin position="8"/>
        <end position="84"/>
    </location>
</feature>
<evidence type="ECO:0000313" key="6">
    <source>
        <dbReference type="EMBL" id="MDH8678708.1"/>
    </source>
</evidence>
<dbReference type="InterPro" id="IPR035472">
    <property type="entry name" value="RpiR-like_SIS"/>
</dbReference>
<dbReference type="InterPro" id="IPR036388">
    <property type="entry name" value="WH-like_DNA-bd_sf"/>
</dbReference>
<dbReference type="PANTHER" id="PTHR30514:SF1">
    <property type="entry name" value="HTH-TYPE TRANSCRIPTIONAL REGULATOR HEXR-RELATED"/>
    <property type="match status" value="1"/>
</dbReference>
<dbReference type="PROSITE" id="PS51071">
    <property type="entry name" value="HTH_RPIR"/>
    <property type="match status" value="1"/>
</dbReference>
<dbReference type="InterPro" id="IPR009057">
    <property type="entry name" value="Homeodomain-like_sf"/>
</dbReference>
<sequence length="279" mass="31322">MTNKLNNIKVSFNMDQFKPNYTKSELKLYDYIKEHLETVMYNSLTELSERCAVGEATILRFCRKIGFNGYQDFKLAIAQELSVVKATQQDEDHLINRIKNNTLKAIEDTFDAVDEGLLKKAIDWIDSYDEIIVYGVGHSGLTALDLQSKLMRVGKNVQVVIDPHFQIMRSCSASERTLIIAISITGSTKDIVDSVEKAKENKAKVIAITSYVRSPLTKLSDIVLLTSGKENPLDGGSMVGKVSQLFVIDLLCTGYIMKDMDKAQRIKKEAAEAVTMKMY</sequence>
<evidence type="ECO:0000259" key="5">
    <source>
        <dbReference type="PROSITE" id="PS51464"/>
    </source>
</evidence>
<dbReference type="Gene3D" id="1.10.10.10">
    <property type="entry name" value="Winged helix-like DNA-binding domain superfamily/Winged helix DNA-binding domain"/>
    <property type="match status" value="1"/>
</dbReference>
<evidence type="ECO:0000256" key="1">
    <source>
        <dbReference type="ARBA" id="ARBA00023015"/>
    </source>
</evidence>
<keyword evidence="2" id="KW-0238">DNA-binding</keyword>
<dbReference type="InterPro" id="IPR001347">
    <property type="entry name" value="SIS_dom"/>
</dbReference>
<dbReference type="RefSeq" id="WP_281094587.1">
    <property type="nucleotide sequence ID" value="NZ_JARYZI010000007.1"/>
</dbReference>
<name>A0ABT6NE54_9FIRM</name>
<feature type="domain" description="SIS" evidence="5">
    <location>
        <begin position="121"/>
        <end position="261"/>
    </location>
</feature>
<evidence type="ECO:0000259" key="4">
    <source>
        <dbReference type="PROSITE" id="PS51071"/>
    </source>
</evidence>
<dbReference type="SUPFAM" id="SSF53697">
    <property type="entry name" value="SIS domain"/>
    <property type="match status" value="1"/>
</dbReference>
<dbReference type="Pfam" id="PF01418">
    <property type="entry name" value="HTH_6"/>
    <property type="match status" value="1"/>
</dbReference>
<keyword evidence="1" id="KW-0805">Transcription regulation</keyword>
<organism evidence="6 7">
    <name type="scientific">Fusibacter bizertensis</name>
    <dbReference type="NCBI Taxonomy" id="1488331"/>
    <lineage>
        <taxon>Bacteria</taxon>
        <taxon>Bacillati</taxon>
        <taxon>Bacillota</taxon>
        <taxon>Clostridia</taxon>
        <taxon>Eubacteriales</taxon>
        <taxon>Eubacteriales Family XII. Incertae Sedis</taxon>
        <taxon>Fusibacter</taxon>
    </lineage>
</organism>
<dbReference type="CDD" id="cd05013">
    <property type="entry name" value="SIS_RpiR"/>
    <property type="match status" value="1"/>
</dbReference>
<reference evidence="6 7" key="1">
    <citation type="submission" date="2023-04" db="EMBL/GenBank/DDBJ databases">
        <title>Fusibacter bizertensis strain WBS, isolated from littoral bottom sediments of the Arctic seas - biochemical and genomic analysis.</title>
        <authorList>
            <person name="Brioukhanov A.L."/>
        </authorList>
    </citation>
    <scope>NUCLEOTIDE SEQUENCE [LARGE SCALE GENOMIC DNA]</scope>
    <source>
        <strain evidence="6 7">WBS</strain>
    </source>
</reference>
<dbReference type="SUPFAM" id="SSF46689">
    <property type="entry name" value="Homeodomain-like"/>
    <property type="match status" value="1"/>
</dbReference>
<evidence type="ECO:0000256" key="3">
    <source>
        <dbReference type="ARBA" id="ARBA00023163"/>
    </source>
</evidence>
<gene>
    <name evidence="6" type="ORF">QE109_11145</name>
</gene>
<proteinExistence type="predicted"/>
<dbReference type="InterPro" id="IPR000281">
    <property type="entry name" value="HTH_RpiR"/>
</dbReference>
<keyword evidence="7" id="KW-1185">Reference proteome</keyword>
<comment type="caution">
    <text evidence="6">The sequence shown here is derived from an EMBL/GenBank/DDBJ whole genome shotgun (WGS) entry which is preliminary data.</text>
</comment>
<dbReference type="InterPro" id="IPR047640">
    <property type="entry name" value="RpiR-like"/>
</dbReference>
<evidence type="ECO:0000313" key="7">
    <source>
        <dbReference type="Proteomes" id="UP001158045"/>
    </source>
</evidence>